<accession>A0ABR0ZRM7</accession>
<keyword evidence="1" id="KW-1133">Transmembrane helix</keyword>
<feature type="transmembrane region" description="Helical" evidence="1">
    <location>
        <begin position="6"/>
        <end position="29"/>
    </location>
</feature>
<evidence type="ECO:0000256" key="1">
    <source>
        <dbReference type="SAM" id="Phobius"/>
    </source>
</evidence>
<sequence>MERAVAWIVVECICRVLGISTAAVLLGVGIETILQGEFKSLGVYLLISAAGVSVFELSYFIDLLLGPFFPCKSDSTLSIRWTKTARLGGFQKFLAYTLMSVVCFLHPVLVWHATIPGAMLVTTGFSYFIISKKKKTKLSKDPASQSADPSAMLVDVTETGDTEQTYSFNNPVKKQKTTPLAYLESILKIKPSKDNEPSMLHKSFPEDKPPINMGRKRQEHIEENAVTMIAVESESLYNHDMDLEEDTSDTTPIIRQ</sequence>
<keyword evidence="1" id="KW-0472">Membrane</keyword>
<organism evidence="2 3">
    <name type="scientific">Huso huso</name>
    <name type="common">Beluga</name>
    <name type="synonym">Acipenser huso</name>
    <dbReference type="NCBI Taxonomy" id="61971"/>
    <lineage>
        <taxon>Eukaryota</taxon>
        <taxon>Metazoa</taxon>
        <taxon>Chordata</taxon>
        <taxon>Craniata</taxon>
        <taxon>Vertebrata</taxon>
        <taxon>Euteleostomi</taxon>
        <taxon>Actinopterygii</taxon>
        <taxon>Chondrostei</taxon>
        <taxon>Acipenseriformes</taxon>
        <taxon>Acipenseridae</taxon>
        <taxon>Huso</taxon>
    </lineage>
</organism>
<dbReference type="PANTHER" id="PTHR28474:SF1">
    <property type="entry name" value="TRANSMEMBRANE PROTEIN 72"/>
    <property type="match status" value="1"/>
</dbReference>
<name>A0ABR0ZRM7_HUSHU</name>
<gene>
    <name evidence="2" type="ORF">HHUSO_G8657</name>
</gene>
<protein>
    <submittedName>
        <fullName evidence="2">Transmembrane protein 72</fullName>
    </submittedName>
</protein>
<evidence type="ECO:0000313" key="2">
    <source>
        <dbReference type="EMBL" id="KAK6487470.1"/>
    </source>
</evidence>
<keyword evidence="1 2" id="KW-0812">Transmembrane</keyword>
<comment type="caution">
    <text evidence="2">The sequence shown here is derived from an EMBL/GenBank/DDBJ whole genome shotgun (WGS) entry which is preliminary data.</text>
</comment>
<keyword evidence="3" id="KW-1185">Reference proteome</keyword>
<dbReference type="PANTHER" id="PTHR28474">
    <property type="entry name" value="TRANSMEMBRANE PROTEIN 72"/>
    <property type="match status" value="1"/>
</dbReference>
<dbReference type="Proteomes" id="UP001369086">
    <property type="component" value="Unassembled WGS sequence"/>
</dbReference>
<dbReference type="InterPro" id="IPR032055">
    <property type="entry name" value="TMEM72"/>
</dbReference>
<reference evidence="2 3" key="1">
    <citation type="submission" date="2021-05" db="EMBL/GenBank/DDBJ databases">
        <authorList>
            <person name="Zahm M."/>
            <person name="Klopp C."/>
            <person name="Cabau C."/>
            <person name="Kuhl H."/>
            <person name="Suciu R."/>
            <person name="Ciorpac M."/>
            <person name="Holostenco D."/>
            <person name="Gessner J."/>
            <person name="Wuertz S."/>
            <person name="Hohne C."/>
            <person name="Stock M."/>
            <person name="Gislard M."/>
            <person name="Lluch J."/>
            <person name="Milhes M."/>
            <person name="Lampietro C."/>
            <person name="Lopez Roques C."/>
            <person name="Donnadieu C."/>
            <person name="Du K."/>
            <person name="Schartl M."/>
            <person name="Guiguen Y."/>
        </authorList>
    </citation>
    <scope>NUCLEOTIDE SEQUENCE [LARGE SCALE GENOMIC DNA]</scope>
    <source>
        <strain evidence="2">Hh-F2</strain>
        <tissue evidence="2">Blood</tissue>
    </source>
</reference>
<dbReference type="Pfam" id="PF16054">
    <property type="entry name" value="TMEM72"/>
    <property type="match status" value="1"/>
</dbReference>
<proteinExistence type="predicted"/>
<feature type="transmembrane region" description="Helical" evidence="1">
    <location>
        <begin position="41"/>
        <end position="61"/>
    </location>
</feature>
<evidence type="ECO:0000313" key="3">
    <source>
        <dbReference type="Proteomes" id="UP001369086"/>
    </source>
</evidence>
<feature type="transmembrane region" description="Helical" evidence="1">
    <location>
        <begin position="109"/>
        <end position="130"/>
    </location>
</feature>
<dbReference type="EMBL" id="JAHFZB010000007">
    <property type="protein sequence ID" value="KAK6487470.1"/>
    <property type="molecule type" value="Genomic_DNA"/>
</dbReference>